<evidence type="ECO:0000313" key="3">
    <source>
        <dbReference type="EMBL" id="KYQ90753.1"/>
    </source>
</evidence>
<feature type="compositionally biased region" description="Low complexity" evidence="1">
    <location>
        <begin position="405"/>
        <end position="424"/>
    </location>
</feature>
<keyword evidence="2" id="KW-0812">Transmembrane</keyword>
<name>A0A151Z9Z1_TIELA</name>
<evidence type="ECO:0000256" key="1">
    <source>
        <dbReference type="SAM" id="MobiDB-lite"/>
    </source>
</evidence>
<organism evidence="3 4">
    <name type="scientific">Tieghemostelium lacteum</name>
    <name type="common">Slime mold</name>
    <name type="synonym">Dictyostelium lacteum</name>
    <dbReference type="NCBI Taxonomy" id="361077"/>
    <lineage>
        <taxon>Eukaryota</taxon>
        <taxon>Amoebozoa</taxon>
        <taxon>Evosea</taxon>
        <taxon>Eumycetozoa</taxon>
        <taxon>Dictyostelia</taxon>
        <taxon>Dictyosteliales</taxon>
        <taxon>Raperosteliaceae</taxon>
        <taxon>Tieghemostelium</taxon>
    </lineage>
</organism>
<feature type="transmembrane region" description="Helical" evidence="2">
    <location>
        <begin position="12"/>
        <end position="35"/>
    </location>
</feature>
<sequence>MKEYVITMIKNKVFLNLRFQIVVLTIIGWAIAMSIDRTLVDKYRVRADAIYADIPHLNELVRSTGDKVALILLSVFETGLFGLGIGFFIAVGMKVFNIKNKNLRRRMIRCWACISFFMVAWWPHSTSHSLVMVSDGDPVDNTIAIECSFHWTIMVCSLTLSYFQYDLIMLMFEVAMMKRKLKERKEVNPLKMEWYRNFKYHALVIVALFFSAGMIIMFHYEPLSSSYHTYQNVFLVTFKIVDSTVMAFGMGFAYIAIRVVILLEFNNKGYSIGNFKKVLIVSSFCIWFLFVIQYAHPMVHGHTPVAMKSTISIDFGIHIPMIIATSVLAYYQFKLLELATDSRSAISIAMRIKNNNSHNLSIPGKSITIKTYGGDTQHNDQEIEDSNPSDADIELGTSTTPSKENSSNISTDNNIQSTTTTTNTTTLQRNNINQKINEPVNITIENVSLDLIHSYHSYDEE</sequence>
<accession>A0A151Z9Z1</accession>
<feature type="transmembrane region" description="Helical" evidence="2">
    <location>
        <begin position="315"/>
        <end position="333"/>
    </location>
</feature>
<evidence type="ECO:0000256" key="2">
    <source>
        <dbReference type="SAM" id="Phobius"/>
    </source>
</evidence>
<keyword evidence="4" id="KW-1185">Reference proteome</keyword>
<protein>
    <submittedName>
        <fullName evidence="3">Uncharacterized protein</fullName>
    </submittedName>
</protein>
<feature type="transmembrane region" description="Helical" evidence="2">
    <location>
        <begin position="68"/>
        <end position="96"/>
    </location>
</feature>
<feature type="transmembrane region" description="Helical" evidence="2">
    <location>
        <begin position="240"/>
        <end position="263"/>
    </location>
</feature>
<dbReference type="InParanoid" id="A0A151Z9Z1"/>
<dbReference type="Proteomes" id="UP000076078">
    <property type="component" value="Unassembled WGS sequence"/>
</dbReference>
<feature type="region of interest" description="Disordered" evidence="1">
    <location>
        <begin position="371"/>
        <end position="424"/>
    </location>
</feature>
<comment type="caution">
    <text evidence="3">The sequence shown here is derived from an EMBL/GenBank/DDBJ whole genome shotgun (WGS) entry which is preliminary data.</text>
</comment>
<feature type="transmembrane region" description="Helical" evidence="2">
    <location>
        <begin position="108"/>
        <end position="124"/>
    </location>
</feature>
<gene>
    <name evidence="3" type="ORF">DLAC_09391</name>
</gene>
<dbReference type="EMBL" id="LODT01000037">
    <property type="protein sequence ID" value="KYQ90753.1"/>
    <property type="molecule type" value="Genomic_DNA"/>
</dbReference>
<feature type="compositionally biased region" description="Acidic residues" evidence="1">
    <location>
        <begin position="382"/>
        <end position="393"/>
    </location>
</feature>
<proteinExistence type="predicted"/>
<dbReference type="OrthoDB" id="16189at2759"/>
<feature type="transmembrane region" description="Helical" evidence="2">
    <location>
        <begin position="275"/>
        <end position="295"/>
    </location>
</feature>
<dbReference type="FunCoup" id="A0A151Z9Z1">
    <property type="interactions" value="738"/>
</dbReference>
<feature type="transmembrane region" description="Helical" evidence="2">
    <location>
        <begin position="151"/>
        <end position="177"/>
    </location>
</feature>
<dbReference type="OMA" id="FEVAMMK"/>
<reference evidence="3 4" key="1">
    <citation type="submission" date="2015-12" db="EMBL/GenBank/DDBJ databases">
        <title>Dictyostelia acquired genes for synthesis and detection of signals that induce cell-type specialization by lateral gene transfer from prokaryotes.</title>
        <authorList>
            <person name="Gloeckner G."/>
            <person name="Schaap P."/>
        </authorList>
    </citation>
    <scope>NUCLEOTIDE SEQUENCE [LARGE SCALE GENOMIC DNA]</scope>
    <source>
        <strain evidence="3 4">TK</strain>
    </source>
</reference>
<evidence type="ECO:0000313" key="4">
    <source>
        <dbReference type="Proteomes" id="UP000076078"/>
    </source>
</evidence>
<keyword evidence="2" id="KW-0472">Membrane</keyword>
<dbReference type="AlphaFoldDB" id="A0A151Z9Z1"/>
<feature type="transmembrane region" description="Helical" evidence="2">
    <location>
        <begin position="198"/>
        <end position="220"/>
    </location>
</feature>
<keyword evidence="2" id="KW-1133">Transmembrane helix</keyword>